<dbReference type="EMBL" id="HE613254">
    <property type="protein sequence ID" value="CCE67015.1"/>
    <property type="molecule type" value="Genomic_DNA"/>
</dbReference>
<sequence>MRRCLGDELTSQWAIFTQRSEVLGYCDNSPLGRGLYLFEKNESLIIP</sequence>
<organism evidence="1">
    <name type="scientific">Candidatus Mycoplasma haematominutum 'Birmingham 1'</name>
    <dbReference type="NCBI Taxonomy" id="1116213"/>
    <lineage>
        <taxon>Bacteria</taxon>
        <taxon>Bacillati</taxon>
        <taxon>Mycoplasmatota</taxon>
        <taxon>Mollicutes</taxon>
        <taxon>Mycoplasmataceae</taxon>
        <taxon>Mycoplasma</taxon>
    </lineage>
</organism>
<name>G8C3W7_9MOLU</name>
<accession>G8C3W7</accession>
<dbReference type="HOGENOM" id="CLU_3165905_0_0_14"/>
<reference evidence="1" key="1">
    <citation type="submission" date="2011-11" db="EMBL/GenBank/DDBJ databases">
        <title>Complete genome sequence of Candidatus Mycoplasma haemominutum.</title>
        <authorList>
            <person name="Barker E.N."/>
            <person name="Darby A.C."/>
            <person name="Helps C.R."/>
            <person name="Peters I.R."/>
            <person name="Hughes M.A."/>
            <person name="Radford A.D."/>
            <person name="Novacco M."/>
            <person name="Boretti F."/>
            <person name="Hofmann-Lehmann R."/>
            <person name="Tasker S."/>
        </authorList>
    </citation>
    <scope>NUCLEOTIDE SEQUENCE</scope>
    <source>
        <strain evidence="1">Birmingham 1</strain>
    </source>
</reference>
<evidence type="ECO:0000313" key="1">
    <source>
        <dbReference type="EMBL" id="CCE67015.1"/>
    </source>
</evidence>
<gene>
    <name evidence="1" type="ORF">MHM_04970</name>
</gene>
<reference evidence="1" key="2">
    <citation type="submission" date="2011-11" db="EMBL/GenBank/DDBJ databases">
        <authorList>
            <person name="Barker E."/>
        </authorList>
    </citation>
    <scope>NUCLEOTIDE SEQUENCE</scope>
    <source>
        <strain evidence="1">Birmingham 1</strain>
    </source>
</reference>
<proteinExistence type="predicted"/>
<dbReference type="AlphaFoldDB" id="G8C3W7"/>
<dbReference type="PATRIC" id="fig|1116213.3.peg.538"/>
<dbReference type="KEGG" id="mhb:MHM_04970"/>
<protein>
    <submittedName>
        <fullName evidence="1">Uncharacterized protein</fullName>
    </submittedName>
</protein>